<accession>A0A444ZMU3</accession>
<keyword evidence="3" id="KW-1185">Reference proteome</keyword>
<evidence type="ECO:0000256" key="1">
    <source>
        <dbReference type="SAM" id="Phobius"/>
    </source>
</evidence>
<dbReference type="EMBL" id="SDMP01000014">
    <property type="protein sequence ID" value="RYR15531.1"/>
    <property type="molecule type" value="Genomic_DNA"/>
</dbReference>
<feature type="transmembrane region" description="Helical" evidence="1">
    <location>
        <begin position="54"/>
        <end position="76"/>
    </location>
</feature>
<proteinExistence type="predicted"/>
<protein>
    <submittedName>
        <fullName evidence="2">Uncharacterized protein</fullName>
    </submittedName>
</protein>
<keyword evidence="1" id="KW-1133">Transmembrane helix</keyword>
<keyword evidence="1" id="KW-0812">Transmembrane</keyword>
<evidence type="ECO:0000313" key="3">
    <source>
        <dbReference type="Proteomes" id="UP000289738"/>
    </source>
</evidence>
<dbReference type="AlphaFoldDB" id="A0A444ZMU3"/>
<comment type="caution">
    <text evidence="2">The sequence shown here is derived from an EMBL/GenBank/DDBJ whole genome shotgun (WGS) entry which is preliminary data.</text>
</comment>
<reference evidence="2 3" key="1">
    <citation type="submission" date="2019-01" db="EMBL/GenBank/DDBJ databases">
        <title>Sequencing of cultivated peanut Arachis hypogaea provides insights into genome evolution and oil improvement.</title>
        <authorList>
            <person name="Chen X."/>
        </authorList>
    </citation>
    <scope>NUCLEOTIDE SEQUENCE [LARGE SCALE GENOMIC DNA]</scope>
    <source>
        <strain evidence="3">cv. Fuhuasheng</strain>
        <tissue evidence="2">Leaves</tissue>
    </source>
</reference>
<name>A0A444ZMU3_ARAHY</name>
<dbReference type="Proteomes" id="UP000289738">
    <property type="component" value="Chromosome B04"/>
</dbReference>
<sequence length="83" mass="9526">MWRVVDAVRRNLQNMKKSSRVADESMLDRGGDQKKEENMVGALFVTFFKLQCQFSLVSLILMLIMALIILGIGPLLRSHTFLR</sequence>
<organism evidence="2 3">
    <name type="scientific">Arachis hypogaea</name>
    <name type="common">Peanut</name>
    <dbReference type="NCBI Taxonomy" id="3818"/>
    <lineage>
        <taxon>Eukaryota</taxon>
        <taxon>Viridiplantae</taxon>
        <taxon>Streptophyta</taxon>
        <taxon>Embryophyta</taxon>
        <taxon>Tracheophyta</taxon>
        <taxon>Spermatophyta</taxon>
        <taxon>Magnoliopsida</taxon>
        <taxon>eudicotyledons</taxon>
        <taxon>Gunneridae</taxon>
        <taxon>Pentapetalae</taxon>
        <taxon>rosids</taxon>
        <taxon>fabids</taxon>
        <taxon>Fabales</taxon>
        <taxon>Fabaceae</taxon>
        <taxon>Papilionoideae</taxon>
        <taxon>50 kb inversion clade</taxon>
        <taxon>dalbergioids sensu lato</taxon>
        <taxon>Dalbergieae</taxon>
        <taxon>Pterocarpus clade</taxon>
        <taxon>Arachis</taxon>
    </lineage>
</organism>
<keyword evidence="1" id="KW-0472">Membrane</keyword>
<evidence type="ECO:0000313" key="2">
    <source>
        <dbReference type="EMBL" id="RYR15531.1"/>
    </source>
</evidence>
<gene>
    <name evidence="2" type="ORF">Ahy_B04g072321</name>
</gene>